<feature type="compositionally biased region" description="Basic and acidic residues" evidence="3">
    <location>
        <begin position="152"/>
        <end position="163"/>
    </location>
</feature>
<feature type="compositionally biased region" description="Low complexity" evidence="3">
    <location>
        <begin position="692"/>
        <end position="704"/>
    </location>
</feature>
<sequence>MSAASPTKPVESAEKPEVSIEAAETAKSSPSKVTSEILSEAMHKLSSGKRNLLVNDIPAAVTALAESCQLLGQHFGETAVECGEAYFYYGKGLLELARLENGVLENVMDGVPEGEDSDNSQVEDPDKCTGDEKDEVSNQVGEAIEENFKALEKSKTKKEDQGKENVILVENGSAKESVKPESDLKKPMNEVDGNVPVKSSKVEEVKNEIHEGSQKDERKPPKNDETVGERKICKKDEHFDSVESEKDVEAAKSTAIENPDQVKKESSDEMETEKPLSDSKEPSSDTQKPSTDTEKPSTDTEKPSTDTEKPSTDTEKPSTDTEKPSTDTEKPSTDTEKPSTDTEKPSSETEKRGKDESENGSTEDEEAEVPTVGKTEDSDDKDIDKQEKGEEQDDDDEDEEEDGETSQDEEPAKETDGNESIGSNDAGTSDAKEACDKSAVENEDEEDPSNLQLAWEMLELAKMCFQKHADSLGDVDPKRMEMENRLCETYQILGELSVENENYPQAIEDLTSCLRRRQELMPADSRSIAETHYQMGVALGYNLEFDKAVESLKDAIAVLLKRIDNLKNKTESEDPLSKKDAFYTREKEITEIESLIPEIKEKITDTKDMQQETVRKLGDRALLEERELEASSGPQVNGDVITTNGFDAPPPTVAKTSTEAKPTSDISHMIKKRKKSEPTDEVPVTKKVHVESNGSSNGASSSSNQAEMNGSGDCQAKP</sequence>
<reference evidence="5 6" key="1">
    <citation type="journal article" date="2018" name="Nat. Ecol. Evol.">
        <title>Genomic signatures of mitonuclear coevolution across populations of Tigriopus californicus.</title>
        <authorList>
            <person name="Barreto F.S."/>
            <person name="Watson E.T."/>
            <person name="Lima T.G."/>
            <person name="Willett C.S."/>
            <person name="Edmands S."/>
            <person name="Li W."/>
            <person name="Burton R.S."/>
        </authorList>
    </citation>
    <scope>NUCLEOTIDE SEQUENCE [LARGE SCALE GENOMIC DNA]</scope>
    <source>
        <strain evidence="5 6">San Diego</strain>
    </source>
</reference>
<feature type="compositionally biased region" description="Acidic residues" evidence="3">
    <location>
        <begin position="112"/>
        <end position="123"/>
    </location>
</feature>
<feature type="compositionally biased region" description="Basic and acidic residues" evidence="3">
    <location>
        <begin position="200"/>
        <end position="250"/>
    </location>
</feature>
<dbReference type="InterPro" id="IPR019544">
    <property type="entry name" value="Tetratricopeptide_SHNi-TPR_dom"/>
</dbReference>
<dbReference type="AlphaFoldDB" id="A0A553NZK1"/>
<organism evidence="5 6">
    <name type="scientific">Tigriopus californicus</name>
    <name type="common">Marine copepod</name>
    <dbReference type="NCBI Taxonomy" id="6832"/>
    <lineage>
        <taxon>Eukaryota</taxon>
        <taxon>Metazoa</taxon>
        <taxon>Ecdysozoa</taxon>
        <taxon>Arthropoda</taxon>
        <taxon>Crustacea</taxon>
        <taxon>Multicrustacea</taxon>
        <taxon>Hexanauplia</taxon>
        <taxon>Copepoda</taxon>
        <taxon>Harpacticoida</taxon>
        <taxon>Harpacticidae</taxon>
        <taxon>Tigriopus</taxon>
    </lineage>
</organism>
<feature type="region of interest" description="Disordered" evidence="3">
    <location>
        <begin position="1"/>
        <end position="31"/>
    </location>
</feature>
<dbReference type="PANTHER" id="PTHR15081">
    <property type="entry name" value="NUCLEAR AUTOANTIGENIC SPERM PROTEIN NASP -RELATED"/>
    <property type="match status" value="1"/>
</dbReference>
<dbReference type="GO" id="GO:0042393">
    <property type="term" value="F:histone binding"/>
    <property type="evidence" value="ECO:0007669"/>
    <property type="project" value="TreeGrafter"/>
</dbReference>
<accession>A0A553NZK1</accession>
<dbReference type="Proteomes" id="UP000318571">
    <property type="component" value="Chromosome 9"/>
</dbReference>
<evidence type="ECO:0000256" key="2">
    <source>
        <dbReference type="ARBA" id="ARBA00022803"/>
    </source>
</evidence>
<feature type="compositionally biased region" description="Basic and acidic residues" evidence="3">
    <location>
        <begin position="260"/>
        <end position="283"/>
    </location>
</feature>
<dbReference type="SUPFAM" id="SSF48452">
    <property type="entry name" value="TPR-like"/>
    <property type="match status" value="1"/>
</dbReference>
<evidence type="ECO:0000313" key="5">
    <source>
        <dbReference type="EMBL" id="TRY70866.1"/>
    </source>
</evidence>
<dbReference type="InterPro" id="IPR011990">
    <property type="entry name" value="TPR-like_helical_dom_sf"/>
</dbReference>
<keyword evidence="6" id="KW-1185">Reference proteome</keyword>
<evidence type="ECO:0000256" key="1">
    <source>
        <dbReference type="ARBA" id="ARBA00022737"/>
    </source>
</evidence>
<feature type="compositionally biased region" description="Acidic residues" evidence="3">
    <location>
        <begin position="390"/>
        <end position="409"/>
    </location>
</feature>
<feature type="compositionally biased region" description="Basic and acidic residues" evidence="3">
    <location>
        <begin position="291"/>
        <end position="357"/>
    </location>
</feature>
<feature type="domain" description="Tetratricopeptide SHNi-TPR" evidence="4">
    <location>
        <begin position="488"/>
        <end position="524"/>
    </location>
</feature>
<dbReference type="OMA" id="QIKWRXL"/>
<proteinExistence type="predicted"/>
<feature type="compositionally biased region" description="Basic and acidic residues" evidence="3">
    <location>
        <begin position="176"/>
        <end position="189"/>
    </location>
</feature>
<feature type="region of interest" description="Disordered" evidence="3">
    <location>
        <begin position="108"/>
        <end position="137"/>
    </location>
</feature>
<feature type="compositionally biased region" description="Polar residues" evidence="3">
    <location>
        <begin position="654"/>
        <end position="666"/>
    </location>
</feature>
<evidence type="ECO:0000256" key="3">
    <source>
        <dbReference type="SAM" id="MobiDB-lite"/>
    </source>
</evidence>
<dbReference type="EMBL" id="VCGU01000009">
    <property type="protein sequence ID" value="TRY70866.1"/>
    <property type="molecule type" value="Genomic_DNA"/>
</dbReference>
<dbReference type="GO" id="GO:0005654">
    <property type="term" value="C:nucleoplasm"/>
    <property type="evidence" value="ECO:0007669"/>
    <property type="project" value="TreeGrafter"/>
</dbReference>
<feature type="region of interest" description="Disordered" evidence="3">
    <location>
        <begin position="626"/>
        <end position="718"/>
    </location>
</feature>
<protein>
    <recommendedName>
        <fullName evidence="4">Tetratricopeptide SHNi-TPR domain-containing protein</fullName>
    </recommendedName>
</protein>
<evidence type="ECO:0000313" key="6">
    <source>
        <dbReference type="Proteomes" id="UP000318571"/>
    </source>
</evidence>
<dbReference type="Pfam" id="PF10516">
    <property type="entry name" value="SHNi-TPR"/>
    <property type="match status" value="1"/>
</dbReference>
<dbReference type="GO" id="GO:0034080">
    <property type="term" value="P:CENP-A containing chromatin assembly"/>
    <property type="evidence" value="ECO:0007669"/>
    <property type="project" value="TreeGrafter"/>
</dbReference>
<feature type="compositionally biased region" description="Polar residues" evidence="3">
    <location>
        <begin position="632"/>
        <end position="645"/>
    </location>
</feature>
<gene>
    <name evidence="5" type="ORF">TCAL_11416</name>
</gene>
<feature type="compositionally biased region" description="Basic and acidic residues" evidence="3">
    <location>
        <begin position="430"/>
        <end position="440"/>
    </location>
</feature>
<keyword evidence="1" id="KW-0677">Repeat</keyword>
<dbReference type="Gene3D" id="1.25.40.10">
    <property type="entry name" value="Tetratricopeptide repeat domain"/>
    <property type="match status" value="1"/>
</dbReference>
<dbReference type="InterPro" id="IPR051730">
    <property type="entry name" value="NASP-like"/>
</dbReference>
<dbReference type="OrthoDB" id="5587616at2759"/>
<dbReference type="PANTHER" id="PTHR15081:SF1">
    <property type="entry name" value="NUCLEAR AUTOANTIGENIC SPERM PROTEIN"/>
    <property type="match status" value="1"/>
</dbReference>
<name>A0A553NZK1_TIGCA</name>
<comment type="caution">
    <text evidence="5">The sequence shown here is derived from an EMBL/GenBank/DDBJ whole genome shotgun (WGS) entry which is preliminary data.</text>
</comment>
<keyword evidence="2" id="KW-0802">TPR repeat</keyword>
<evidence type="ECO:0000259" key="4">
    <source>
        <dbReference type="Pfam" id="PF10516"/>
    </source>
</evidence>
<dbReference type="GO" id="GO:0006335">
    <property type="term" value="P:DNA replication-dependent chromatin assembly"/>
    <property type="evidence" value="ECO:0007669"/>
    <property type="project" value="TreeGrafter"/>
</dbReference>
<feature type="region of interest" description="Disordered" evidence="3">
    <location>
        <begin position="152"/>
        <end position="449"/>
    </location>
</feature>
<dbReference type="STRING" id="6832.A0A553NZK1"/>
<feature type="compositionally biased region" description="Polar residues" evidence="3">
    <location>
        <begin position="418"/>
        <end position="427"/>
    </location>
</feature>